<evidence type="ECO:0000313" key="8">
    <source>
        <dbReference type="EMBL" id="MFC0471844.1"/>
    </source>
</evidence>
<feature type="transmembrane region" description="Helical" evidence="6">
    <location>
        <begin position="333"/>
        <end position="353"/>
    </location>
</feature>
<feature type="domain" description="Copper resistance protein D" evidence="7">
    <location>
        <begin position="169"/>
        <end position="265"/>
    </location>
</feature>
<evidence type="ECO:0000256" key="3">
    <source>
        <dbReference type="ARBA" id="ARBA00022692"/>
    </source>
</evidence>
<feature type="transmembrane region" description="Helical" evidence="6">
    <location>
        <begin position="173"/>
        <end position="193"/>
    </location>
</feature>
<dbReference type="PANTHER" id="PTHR34820:SF4">
    <property type="entry name" value="INNER MEMBRANE PROTEIN YEBZ"/>
    <property type="match status" value="1"/>
</dbReference>
<feature type="transmembrane region" description="Helical" evidence="6">
    <location>
        <begin position="205"/>
        <end position="227"/>
    </location>
</feature>
<keyword evidence="9" id="KW-1185">Reference proteome</keyword>
<dbReference type="RefSeq" id="WP_335961795.1">
    <property type="nucleotide sequence ID" value="NZ_JAXBLX010000020.1"/>
</dbReference>
<evidence type="ECO:0000256" key="4">
    <source>
        <dbReference type="ARBA" id="ARBA00022989"/>
    </source>
</evidence>
<feature type="transmembrane region" description="Helical" evidence="6">
    <location>
        <begin position="6"/>
        <end position="23"/>
    </location>
</feature>
<evidence type="ECO:0000256" key="2">
    <source>
        <dbReference type="ARBA" id="ARBA00022475"/>
    </source>
</evidence>
<keyword evidence="5 6" id="KW-0472">Membrane</keyword>
<organism evidence="8 9">
    <name type="scientific">Halalkalibacter kiskunsagensis</name>
    <dbReference type="NCBI Taxonomy" id="1548599"/>
    <lineage>
        <taxon>Bacteria</taxon>
        <taxon>Bacillati</taxon>
        <taxon>Bacillota</taxon>
        <taxon>Bacilli</taxon>
        <taxon>Bacillales</taxon>
        <taxon>Bacillaceae</taxon>
        <taxon>Halalkalibacter</taxon>
    </lineage>
</organism>
<dbReference type="Pfam" id="PF05425">
    <property type="entry name" value="CopD"/>
    <property type="match status" value="1"/>
</dbReference>
<dbReference type="Proteomes" id="UP001589838">
    <property type="component" value="Unassembled WGS sequence"/>
</dbReference>
<sequence>MLLSLINVMLYICLALLIGYFLLVRMPENSRPTLKVPEIQLKLLILTIPILLLIPVVSVVFTLYNQFSLPVAEAVNTVFLEYSIGQAFLISLVLAIGLVVFLDKLKKSWMAFLIVSALIFLSSWSSHGAAVAGWFGFIGNSLHLLAVSVWIGTLSVVAWFSNDWNDPRRFFRWFSIVAAIAVVMIIGSGFMLMEAIVPEYVQAWLLSYGQLLVMKHLLFLPLLAFGFHHFLLGNSKVDFENKARLIKSFRIESLIALLVFTISAFMTEQTPPHEVAQTLQTETISPVMKLFIGEQANIGAIHLSVTPITVLLVAIAIILFIVATRSLLRSGKLATTSALFIISILTLYTNLMVSVEIGGYEQDETVYQTLEEAVSATYHANARIDLLLMEQDQNEIHVVYSVDQQDLVAEKIVEAEGGYKRLPAAMLTIGGTAIVDEKQKIRTFRIQSGNWHNENYRYTYVTFGMIQEPNNVARVQIHYEGGSYIAPLHATTFINVFSTNDNWADQHPIDFLAEDGRVIETYARNVMEEGVYCH</sequence>
<dbReference type="InterPro" id="IPR032694">
    <property type="entry name" value="CopC/D"/>
</dbReference>
<evidence type="ECO:0000256" key="6">
    <source>
        <dbReference type="SAM" id="Phobius"/>
    </source>
</evidence>
<feature type="transmembrane region" description="Helical" evidence="6">
    <location>
        <begin position="109"/>
        <end position="135"/>
    </location>
</feature>
<gene>
    <name evidence="8" type="ORF">ACFFHM_15400</name>
</gene>
<feature type="transmembrane region" description="Helical" evidence="6">
    <location>
        <begin position="298"/>
        <end position="321"/>
    </location>
</feature>
<reference evidence="8 9" key="1">
    <citation type="submission" date="2024-09" db="EMBL/GenBank/DDBJ databases">
        <authorList>
            <person name="Sun Q."/>
            <person name="Mori K."/>
        </authorList>
    </citation>
    <scope>NUCLEOTIDE SEQUENCE [LARGE SCALE GENOMIC DNA]</scope>
    <source>
        <strain evidence="8 9">NCAIM B.02610</strain>
    </source>
</reference>
<evidence type="ECO:0000256" key="5">
    <source>
        <dbReference type="ARBA" id="ARBA00023136"/>
    </source>
</evidence>
<keyword evidence="2" id="KW-1003">Cell membrane</keyword>
<evidence type="ECO:0000256" key="1">
    <source>
        <dbReference type="ARBA" id="ARBA00004651"/>
    </source>
</evidence>
<keyword evidence="3 6" id="KW-0812">Transmembrane</keyword>
<evidence type="ECO:0000259" key="7">
    <source>
        <dbReference type="Pfam" id="PF05425"/>
    </source>
</evidence>
<name>A0ABV6KEW4_9BACI</name>
<proteinExistence type="predicted"/>
<dbReference type="PANTHER" id="PTHR34820">
    <property type="entry name" value="INNER MEMBRANE PROTEIN YEBZ"/>
    <property type="match status" value="1"/>
</dbReference>
<comment type="caution">
    <text evidence="8">The sequence shown here is derived from an EMBL/GenBank/DDBJ whole genome shotgun (WGS) entry which is preliminary data.</text>
</comment>
<feature type="transmembrane region" description="Helical" evidence="6">
    <location>
        <begin position="84"/>
        <end position="102"/>
    </location>
</feature>
<protein>
    <submittedName>
        <fullName evidence="8">Copper resistance D family protein</fullName>
    </submittedName>
</protein>
<feature type="transmembrane region" description="Helical" evidence="6">
    <location>
        <begin position="248"/>
        <end position="266"/>
    </location>
</feature>
<dbReference type="EMBL" id="JBHLUX010000037">
    <property type="protein sequence ID" value="MFC0471844.1"/>
    <property type="molecule type" value="Genomic_DNA"/>
</dbReference>
<keyword evidence="4 6" id="KW-1133">Transmembrane helix</keyword>
<evidence type="ECO:0000313" key="9">
    <source>
        <dbReference type="Proteomes" id="UP001589838"/>
    </source>
</evidence>
<comment type="subcellular location">
    <subcellularLocation>
        <location evidence="1">Cell membrane</location>
        <topology evidence="1">Multi-pass membrane protein</topology>
    </subcellularLocation>
</comment>
<feature type="transmembrane region" description="Helical" evidence="6">
    <location>
        <begin position="141"/>
        <end position="161"/>
    </location>
</feature>
<feature type="transmembrane region" description="Helical" evidence="6">
    <location>
        <begin position="43"/>
        <end position="64"/>
    </location>
</feature>
<dbReference type="InterPro" id="IPR008457">
    <property type="entry name" value="Cu-R_CopD_dom"/>
</dbReference>
<accession>A0ABV6KEW4</accession>